<gene>
    <name evidence="4" type="ORF">Slin15195_G001400</name>
</gene>
<keyword evidence="4" id="KW-0378">Hydrolase</keyword>
<evidence type="ECO:0000313" key="5">
    <source>
        <dbReference type="Proteomes" id="UP001056384"/>
    </source>
</evidence>
<keyword evidence="5" id="KW-1185">Reference proteome</keyword>
<dbReference type="GO" id="GO:0016787">
    <property type="term" value="F:hydrolase activity"/>
    <property type="evidence" value="ECO:0007669"/>
    <property type="project" value="UniProtKB-KW"/>
</dbReference>
<name>A0A9Q9AJ23_9PEZI</name>
<feature type="domain" description="AAA protein C-terminal winged helix" evidence="3">
    <location>
        <begin position="405"/>
        <end position="524"/>
    </location>
</feature>
<evidence type="ECO:0000256" key="1">
    <source>
        <dbReference type="SAM" id="MobiDB-lite"/>
    </source>
</evidence>
<accession>A0A9Q9AJ23</accession>
<dbReference type="PANTHER" id="PTHR36168">
    <property type="entry name" value="CHROMOSOME 1, WHOLE GENOME SHOTGUN SEQUENCE"/>
    <property type="match status" value="1"/>
</dbReference>
<dbReference type="SUPFAM" id="SSF52540">
    <property type="entry name" value="P-loop containing nucleoside triphosphate hydrolases"/>
    <property type="match status" value="1"/>
</dbReference>
<dbReference type="OrthoDB" id="511599at2759"/>
<dbReference type="Proteomes" id="UP001056384">
    <property type="component" value="Chromosome 1"/>
</dbReference>
<reference evidence="4" key="1">
    <citation type="submission" date="2022-06" db="EMBL/GenBank/DDBJ databases">
        <title>Complete genome sequences of two strains of the flax pathogen Septoria linicola.</title>
        <authorList>
            <person name="Lapalu N."/>
            <person name="Simon A."/>
            <person name="Demenou B."/>
            <person name="Paumier D."/>
            <person name="Guillot M.-P."/>
            <person name="Gout L."/>
            <person name="Valade R."/>
        </authorList>
    </citation>
    <scope>NUCLEOTIDE SEQUENCE</scope>
    <source>
        <strain evidence="4">SE15195</strain>
    </source>
</reference>
<organism evidence="4 5">
    <name type="scientific">Septoria linicola</name>
    <dbReference type="NCBI Taxonomy" id="215465"/>
    <lineage>
        <taxon>Eukaryota</taxon>
        <taxon>Fungi</taxon>
        <taxon>Dikarya</taxon>
        <taxon>Ascomycota</taxon>
        <taxon>Pezizomycotina</taxon>
        <taxon>Dothideomycetes</taxon>
        <taxon>Dothideomycetidae</taxon>
        <taxon>Mycosphaerellales</taxon>
        <taxon>Mycosphaerellaceae</taxon>
        <taxon>Septoria</taxon>
    </lineage>
</organism>
<feature type="region of interest" description="Disordered" evidence="1">
    <location>
        <begin position="37"/>
        <end position="76"/>
    </location>
</feature>
<keyword evidence="2" id="KW-1133">Transmembrane helix</keyword>
<evidence type="ECO:0000256" key="2">
    <source>
        <dbReference type="SAM" id="Phobius"/>
    </source>
</evidence>
<keyword evidence="2" id="KW-0812">Transmembrane</keyword>
<sequence length="606" mass="68234">MRTSRAFAGVQLNGISAIRPQIRHRQAILLTHRRHLQLPYGPQTPGPPDAGPVESEDDSPKKGSGGPNGGNGQSGFDWKGTTFKMAEAALTTFASVAILGAVGYGYTRYYKHMILKKMDNAFSPGDPVLDIAATAKQGSATGGHVLIDEENQREHWVLREEQALIDRIVAGDIRGQYHLIVGEKGTGKSSMLIDAMAKIDGEGCAMFEAHANPEIFRIRLGKALDFEFHEDNIGSLFSIRGPRDAGALLDVERAFNKLEKVALKRRQKVGRPLILIFNSMHLLRDNDEGKDLLELIQQRAEQWSASNLATVIFNSDDYWIYERLKQYATRMNVIRILDLDKQKSVAALRNYRTMYRNDKPSDSILEQVYDKVGGRMSYLSRVAKADNMLKKADDICRAEKTWFLNQCWILGAEMDDDVMDQQKYASAAMVLAKALVDLEKDMEQTYHAEQGHILPEIPLHKARQIMTRADFIQSYDAINIFAIDSNANVRPDSVPMMNAFRQICAEEGFDDFLQATLDRIGDIESLGRTRELTIKDLWEGGKYKVNMQPGGLTFECEKPEEDGDGDDKEQNKDEAEIDDEGSFSQAQHVVAEVYQKYLEDEKKKKK</sequence>
<protein>
    <submittedName>
        <fullName evidence="4">P-loop containing nucleoside triphosphate hydrolase</fullName>
    </submittedName>
</protein>
<dbReference type="InterPro" id="IPR027417">
    <property type="entry name" value="P-loop_NTPase"/>
</dbReference>
<evidence type="ECO:0000313" key="4">
    <source>
        <dbReference type="EMBL" id="USW46821.1"/>
    </source>
</evidence>
<dbReference type="PANTHER" id="PTHR36168:SF1">
    <property type="entry name" value="ORC1-LIKE AAA ATPASE DOMAIN-CONTAINING PROTEIN"/>
    <property type="match status" value="1"/>
</dbReference>
<proteinExistence type="predicted"/>
<feature type="region of interest" description="Disordered" evidence="1">
    <location>
        <begin position="556"/>
        <end position="585"/>
    </location>
</feature>
<feature type="compositionally biased region" description="Acidic residues" evidence="1">
    <location>
        <begin position="558"/>
        <end position="567"/>
    </location>
</feature>
<dbReference type="EMBL" id="CP099418">
    <property type="protein sequence ID" value="USW46821.1"/>
    <property type="molecule type" value="Genomic_DNA"/>
</dbReference>
<feature type="compositionally biased region" description="Gly residues" evidence="1">
    <location>
        <begin position="63"/>
        <end position="73"/>
    </location>
</feature>
<feature type="transmembrane region" description="Helical" evidence="2">
    <location>
        <begin position="88"/>
        <end position="107"/>
    </location>
</feature>
<dbReference type="InterPro" id="IPR056808">
    <property type="entry name" value="HTH_AAA"/>
</dbReference>
<dbReference type="AlphaFoldDB" id="A0A9Q9AJ23"/>
<dbReference type="Pfam" id="PF24913">
    <property type="entry name" value="WHD_AAA_fung"/>
    <property type="match status" value="1"/>
</dbReference>
<keyword evidence="2" id="KW-0472">Membrane</keyword>
<evidence type="ECO:0000259" key="3">
    <source>
        <dbReference type="Pfam" id="PF24913"/>
    </source>
</evidence>